<gene>
    <name evidence="1" type="ORF">HMPREF9441_03456</name>
</gene>
<reference evidence="1 2" key="1">
    <citation type="submission" date="2011-03" db="EMBL/GenBank/DDBJ databases">
        <authorList>
            <person name="Weinstock G."/>
            <person name="Sodergren E."/>
            <person name="Clifton S."/>
            <person name="Fulton L."/>
            <person name="Fulton B."/>
            <person name="Courtney L."/>
            <person name="Fronick C."/>
            <person name="Harrison M."/>
            <person name="Strong C."/>
            <person name="Farmer C."/>
            <person name="Delahaunty K."/>
            <person name="Markovic C."/>
            <person name="Hall O."/>
            <person name="Minx P."/>
            <person name="Tomlinson C."/>
            <person name="Mitreva M."/>
            <person name="Hou S."/>
            <person name="Chen J."/>
            <person name="Wollam A."/>
            <person name="Pepin K.H."/>
            <person name="Johnson M."/>
            <person name="Bhonagiri V."/>
            <person name="Zhang X."/>
            <person name="Suruliraj S."/>
            <person name="Warren W."/>
            <person name="Chinwalla A."/>
            <person name="Mardis E.R."/>
            <person name="Wilson R.K."/>
        </authorList>
    </citation>
    <scope>NUCLEOTIDE SEQUENCE [LARGE SCALE GENOMIC DNA]</scope>
    <source>
        <strain evidence="1 2">YIT 11840</strain>
    </source>
</reference>
<evidence type="ECO:0000313" key="2">
    <source>
        <dbReference type="Proteomes" id="UP000003598"/>
    </source>
</evidence>
<comment type="caution">
    <text evidence="1">The sequence shown here is derived from an EMBL/GenBank/DDBJ whole genome shotgun (WGS) entry which is preliminary data.</text>
</comment>
<dbReference type="OrthoDB" id="8434746at2"/>
<dbReference type="AlphaFoldDB" id="G5SVN9"/>
<organism evidence="1 2">
    <name type="scientific">Paraprevotella clara YIT 11840</name>
    <dbReference type="NCBI Taxonomy" id="762968"/>
    <lineage>
        <taxon>Bacteria</taxon>
        <taxon>Pseudomonadati</taxon>
        <taxon>Bacteroidota</taxon>
        <taxon>Bacteroidia</taxon>
        <taxon>Bacteroidales</taxon>
        <taxon>Prevotellaceae</taxon>
        <taxon>Paraprevotella</taxon>
    </lineage>
</organism>
<dbReference type="Proteomes" id="UP000003598">
    <property type="component" value="Unassembled WGS sequence"/>
</dbReference>
<dbReference type="STRING" id="762968.HMPREF9441_03456"/>
<dbReference type="EMBL" id="AFFY01000058">
    <property type="protein sequence ID" value="EHG98694.1"/>
    <property type="molecule type" value="Genomic_DNA"/>
</dbReference>
<dbReference type="RefSeq" id="WP_008622607.1">
    <property type="nucleotide sequence ID" value="NZ_JH376628.1"/>
</dbReference>
<proteinExistence type="predicted"/>
<accession>G5SVN9</accession>
<name>G5SVN9_9BACT</name>
<dbReference type="HOGENOM" id="CLU_2383492_0_0_10"/>
<dbReference type="GeneID" id="93558664"/>
<evidence type="ECO:0000313" key="1">
    <source>
        <dbReference type="EMBL" id="EHG98694.1"/>
    </source>
</evidence>
<protein>
    <submittedName>
        <fullName evidence="1">Uncharacterized protein</fullName>
    </submittedName>
</protein>
<sequence length="94" mass="10664">MNNSDQIRIKIQDSLSANAFNEGSRLHQGKYDKVTSLIDDQLNIAEKYPNKLDEFSKLGEVIYRSHNTISISIFGDRGVGKTSFLLSMQKISKR</sequence>
<keyword evidence="2" id="KW-1185">Reference proteome</keyword>